<comment type="subcellular location">
    <subcellularLocation>
        <location evidence="1">Membrane</location>
        <topology evidence="1">Multi-pass membrane protein</topology>
    </subcellularLocation>
</comment>
<dbReference type="Gene3D" id="1.20.1530.20">
    <property type="match status" value="1"/>
</dbReference>
<accession>A0A9P5SGZ4</accession>
<feature type="transmembrane region" description="Helical" evidence="8">
    <location>
        <begin position="216"/>
        <end position="236"/>
    </location>
</feature>
<dbReference type="InterPro" id="IPR050794">
    <property type="entry name" value="CPA2_transporter"/>
</dbReference>
<feature type="transmembrane region" description="Helical" evidence="8">
    <location>
        <begin position="335"/>
        <end position="356"/>
    </location>
</feature>
<name>A0A9P5SGZ4_9FUNG</name>
<evidence type="ECO:0000256" key="7">
    <source>
        <dbReference type="SAM" id="MobiDB-lite"/>
    </source>
</evidence>
<dbReference type="InterPro" id="IPR006153">
    <property type="entry name" value="Cation/H_exchanger_TM"/>
</dbReference>
<keyword evidence="6 8" id="KW-0472">Membrane</keyword>
<feature type="transmembrane region" description="Helical" evidence="8">
    <location>
        <begin position="368"/>
        <end position="387"/>
    </location>
</feature>
<reference evidence="10" key="1">
    <citation type="journal article" date="2020" name="Fungal Divers.">
        <title>Resolving the Mortierellaceae phylogeny through synthesis of multi-gene phylogenetics and phylogenomics.</title>
        <authorList>
            <person name="Vandepol N."/>
            <person name="Liber J."/>
            <person name="Desiro A."/>
            <person name="Na H."/>
            <person name="Kennedy M."/>
            <person name="Barry K."/>
            <person name="Grigoriev I.V."/>
            <person name="Miller A.N."/>
            <person name="O'Donnell K."/>
            <person name="Stajich J.E."/>
            <person name="Bonito G."/>
        </authorList>
    </citation>
    <scope>NUCLEOTIDE SEQUENCE</scope>
    <source>
        <strain evidence="10">NVP1</strain>
    </source>
</reference>
<keyword evidence="2" id="KW-0813">Transport</keyword>
<feature type="transmembrane region" description="Helical" evidence="8">
    <location>
        <begin position="117"/>
        <end position="139"/>
    </location>
</feature>
<feature type="transmembrane region" description="Helical" evidence="8">
    <location>
        <begin position="84"/>
        <end position="105"/>
    </location>
</feature>
<evidence type="ECO:0000256" key="6">
    <source>
        <dbReference type="ARBA" id="ARBA00023136"/>
    </source>
</evidence>
<evidence type="ECO:0000313" key="11">
    <source>
        <dbReference type="Proteomes" id="UP000696485"/>
    </source>
</evidence>
<comment type="caution">
    <text evidence="10">The sequence shown here is derived from an EMBL/GenBank/DDBJ whole genome shotgun (WGS) entry which is preliminary data.</text>
</comment>
<dbReference type="EMBL" id="JAAAUY010000532">
    <property type="protein sequence ID" value="KAF9328785.1"/>
    <property type="molecule type" value="Genomic_DNA"/>
</dbReference>
<dbReference type="Pfam" id="PF00999">
    <property type="entry name" value="Na_H_Exchanger"/>
    <property type="match status" value="1"/>
</dbReference>
<organism evidence="10 11">
    <name type="scientific">Podila minutissima</name>
    <dbReference type="NCBI Taxonomy" id="64525"/>
    <lineage>
        <taxon>Eukaryota</taxon>
        <taxon>Fungi</taxon>
        <taxon>Fungi incertae sedis</taxon>
        <taxon>Mucoromycota</taxon>
        <taxon>Mortierellomycotina</taxon>
        <taxon>Mortierellomycetes</taxon>
        <taxon>Mortierellales</taxon>
        <taxon>Mortierellaceae</taxon>
        <taxon>Podila</taxon>
    </lineage>
</organism>
<dbReference type="PANTHER" id="PTHR32468">
    <property type="entry name" value="CATION/H + ANTIPORTER"/>
    <property type="match status" value="1"/>
</dbReference>
<dbReference type="AlphaFoldDB" id="A0A9P5SGZ4"/>
<dbReference type="GO" id="GO:0015297">
    <property type="term" value="F:antiporter activity"/>
    <property type="evidence" value="ECO:0007669"/>
    <property type="project" value="InterPro"/>
</dbReference>
<proteinExistence type="predicted"/>
<dbReference type="GO" id="GO:0016020">
    <property type="term" value="C:membrane"/>
    <property type="evidence" value="ECO:0007669"/>
    <property type="project" value="UniProtKB-SubCell"/>
</dbReference>
<evidence type="ECO:0000256" key="1">
    <source>
        <dbReference type="ARBA" id="ARBA00004141"/>
    </source>
</evidence>
<feature type="transmembrane region" description="Helical" evidence="8">
    <location>
        <begin position="257"/>
        <end position="275"/>
    </location>
</feature>
<dbReference type="Proteomes" id="UP000696485">
    <property type="component" value="Unassembled WGS sequence"/>
</dbReference>
<evidence type="ECO:0000256" key="5">
    <source>
        <dbReference type="ARBA" id="ARBA00023065"/>
    </source>
</evidence>
<feature type="transmembrane region" description="Helical" evidence="8">
    <location>
        <begin position="307"/>
        <end position="329"/>
    </location>
</feature>
<dbReference type="GO" id="GO:1902600">
    <property type="term" value="P:proton transmembrane transport"/>
    <property type="evidence" value="ECO:0007669"/>
    <property type="project" value="InterPro"/>
</dbReference>
<keyword evidence="4 8" id="KW-1133">Transmembrane helix</keyword>
<keyword evidence="3 8" id="KW-0812">Transmembrane</keyword>
<gene>
    <name evidence="10" type="primary">KHA1_1</name>
    <name evidence="10" type="ORF">BG006_008095</name>
</gene>
<evidence type="ECO:0000256" key="8">
    <source>
        <dbReference type="SAM" id="Phobius"/>
    </source>
</evidence>
<keyword evidence="5" id="KW-0406">Ion transport</keyword>
<evidence type="ECO:0000256" key="2">
    <source>
        <dbReference type="ARBA" id="ARBA00022448"/>
    </source>
</evidence>
<dbReference type="PANTHER" id="PTHR32468:SF0">
    <property type="entry name" value="K(+)_H(+) ANTIPORTER 1"/>
    <property type="match status" value="1"/>
</dbReference>
<feature type="compositionally biased region" description="Basic and acidic residues" evidence="7">
    <location>
        <begin position="914"/>
        <end position="930"/>
    </location>
</feature>
<evidence type="ECO:0000256" key="4">
    <source>
        <dbReference type="ARBA" id="ARBA00022989"/>
    </source>
</evidence>
<evidence type="ECO:0000259" key="9">
    <source>
        <dbReference type="Pfam" id="PF00999"/>
    </source>
</evidence>
<feature type="region of interest" description="Disordered" evidence="7">
    <location>
        <begin position="810"/>
        <end position="845"/>
    </location>
</feature>
<protein>
    <submittedName>
        <fullName evidence="10">K(+)/H(+) antiporter</fullName>
    </submittedName>
</protein>
<feature type="region of interest" description="Disordered" evidence="7">
    <location>
        <begin position="906"/>
        <end position="930"/>
    </location>
</feature>
<feature type="domain" description="Cation/H+ exchanger transmembrane" evidence="9">
    <location>
        <begin position="32"/>
        <end position="418"/>
    </location>
</feature>
<feature type="transmembrane region" description="Helical" evidence="8">
    <location>
        <begin position="399"/>
        <end position="421"/>
    </location>
</feature>
<feature type="transmembrane region" description="Helical" evidence="8">
    <location>
        <begin position="56"/>
        <end position="78"/>
    </location>
</feature>
<evidence type="ECO:0000313" key="10">
    <source>
        <dbReference type="EMBL" id="KAF9328785.1"/>
    </source>
</evidence>
<dbReference type="InterPro" id="IPR038770">
    <property type="entry name" value="Na+/solute_symporter_sf"/>
</dbReference>
<sequence>MGSSAGSVVTGLNPTEFNKSNPFPLFVIQAVIIICLCYVLHLFLRKLRQPRVISEVIAGILLGPSAMGRIPGFASTIFPPDSLPFLNLVSNIGLVFFLFLVGLELDPALVVKRAKFALGISFAGMVLPLGVGAAVSYVLYEELGPNTTVGFGQFLLFCGVAMAITAFPVLARILAEQKLLTTKVGFLTICAASVDDIVAWTLLALVVSIINSASKITPLYVMLLSIAWILILVFAIRPLFSFMIRRTKSQDEPSQTMMAFTMVVVLVSAFVTDVIGVHAIFGSFLVGLIIPTDSGFAVGVTKRIEDLVTVIFLPIYFALSGLKTQVGLLDNGKTWGLVILATFVACFGKIVGCTSAAKIQGMEWRESLAIGMLMNCKGLVELVVLNIGYDAGVINARVFVIMVAMCLITTCMTAPLVSWIYPPHYQRASALRALAKETGLRGDIEGANANAHAGKTNKGIMLCLDKIQNLPAMMTFLGMLHVDTPETQATETGHLAVPLITGPRNTPAATEGPSLIVLRLLHLTERSSSVLMAATERAAVLRRDTLMVVFQAFAKLNGISVQPRMTLSMNPDDFAKSIYDEAVESGADTIIFPWNSTSLPDPPSAQTDDATREVVLSKPLVTSNTQVVSRLLNTTANSGLTTALFIDREFGGAGHFANVMVPLYGSVDDEEAVKLASTMSRNQLCNVILVRIKCVSPRSTVGSPDEIHPEVEGDHHSIDSEAVEEEVAELPQDDEALLLEYFPHRIFAHGNKRHSLNGKKSSTDAGTEIGDNVFMNEVSSVPDAIGLSKALLGPRDLLVLGRGPATKMGSKYNGGLGHTAEPSGTATPMHQIDNPLAGPVSSEGLRPRYLRSQPSSRDIHHSTLAVASILGSAAQSYLSNEVSSCLLVVQSGKKHSSAGIMLSPVASNVGSSSFKHETETSGQYENEKQG</sequence>
<feature type="transmembrane region" description="Helical" evidence="8">
    <location>
        <begin position="186"/>
        <end position="210"/>
    </location>
</feature>
<feature type="transmembrane region" description="Helical" evidence="8">
    <location>
        <begin position="23"/>
        <end position="44"/>
    </location>
</feature>
<evidence type="ECO:0000256" key="3">
    <source>
        <dbReference type="ARBA" id="ARBA00022692"/>
    </source>
</evidence>
<keyword evidence="11" id="KW-1185">Reference proteome</keyword>
<feature type="transmembrane region" description="Helical" evidence="8">
    <location>
        <begin position="151"/>
        <end position="174"/>
    </location>
</feature>